<reference evidence="6" key="2">
    <citation type="submission" date="2021-01" db="EMBL/GenBank/DDBJ databases">
        <authorList>
            <person name="Kang M."/>
        </authorList>
    </citation>
    <scope>NUCLEOTIDE SEQUENCE</scope>
    <source>
        <strain evidence="6">KACC 17527</strain>
    </source>
</reference>
<sequence>MNFNFVWLEDFLSLAATGNFSRSAEDRHSSQPAFSRRIRALEEWIGAALVDRTTQPAQLTEVGAWFKGIAEELVARAARLPGEAKQVAEASSVTLRIASTHALSFTFLPRWLRSVESSLTLGPVELTSDVLARCEAQMQEGKVHFVLAHAHPRMHGTLESELYLSTKIGSDQLVPVSRPGEGRQPLHRLEKAAAKEPVPLLEYTDASGMGRIVRAVLGRKLEEIPHQVVFTAHLASVLRSMVLDGRGIAWLPRTLVEEDLDARRLVVAAEPRWSVDLEIRLYRQQAEVGRAAEAFWRAATESGAVP</sequence>
<dbReference type="EMBL" id="JAEPWM010000001">
    <property type="protein sequence ID" value="MBK6004758.1"/>
    <property type="molecule type" value="Genomic_DNA"/>
</dbReference>
<dbReference type="PANTHER" id="PTHR30126">
    <property type="entry name" value="HTH-TYPE TRANSCRIPTIONAL REGULATOR"/>
    <property type="match status" value="1"/>
</dbReference>
<dbReference type="InterPro" id="IPR000847">
    <property type="entry name" value="LysR_HTH_N"/>
</dbReference>
<accession>A0A934WKV6</accession>
<evidence type="ECO:0000256" key="4">
    <source>
        <dbReference type="ARBA" id="ARBA00023163"/>
    </source>
</evidence>
<dbReference type="SUPFAM" id="SSF53850">
    <property type="entry name" value="Periplasmic binding protein-like II"/>
    <property type="match status" value="1"/>
</dbReference>
<dbReference type="Proteomes" id="UP000630528">
    <property type="component" value="Unassembled WGS sequence"/>
</dbReference>
<proteinExistence type="inferred from homology"/>
<dbReference type="SUPFAM" id="SSF46785">
    <property type="entry name" value="Winged helix' DNA-binding domain"/>
    <property type="match status" value="1"/>
</dbReference>
<keyword evidence="4" id="KW-0804">Transcription</keyword>
<keyword evidence="2" id="KW-0805">Transcription regulation</keyword>
<dbReference type="Pfam" id="PF00126">
    <property type="entry name" value="HTH_1"/>
    <property type="match status" value="1"/>
</dbReference>
<comment type="caution">
    <text evidence="6">The sequence shown here is derived from an EMBL/GenBank/DDBJ whole genome shotgun (WGS) entry which is preliminary data.</text>
</comment>
<evidence type="ECO:0000256" key="1">
    <source>
        <dbReference type="ARBA" id="ARBA00009437"/>
    </source>
</evidence>
<keyword evidence="7" id="KW-1185">Reference proteome</keyword>
<dbReference type="PANTHER" id="PTHR30126:SF2">
    <property type="entry name" value="HTH-TYPE TRANSCRIPTIONAL REGULATOR YJIE"/>
    <property type="match status" value="1"/>
</dbReference>
<evidence type="ECO:0000313" key="7">
    <source>
        <dbReference type="Proteomes" id="UP000630528"/>
    </source>
</evidence>
<dbReference type="PRINTS" id="PR00039">
    <property type="entry name" value="HTHLYSR"/>
</dbReference>
<evidence type="ECO:0000256" key="2">
    <source>
        <dbReference type="ARBA" id="ARBA00023015"/>
    </source>
</evidence>
<dbReference type="GO" id="GO:0003700">
    <property type="term" value="F:DNA-binding transcription factor activity"/>
    <property type="evidence" value="ECO:0007669"/>
    <property type="project" value="InterPro"/>
</dbReference>
<dbReference type="GO" id="GO:0000976">
    <property type="term" value="F:transcription cis-regulatory region binding"/>
    <property type="evidence" value="ECO:0007669"/>
    <property type="project" value="TreeGrafter"/>
</dbReference>
<keyword evidence="3" id="KW-0238">DNA-binding</keyword>
<dbReference type="Pfam" id="PF03466">
    <property type="entry name" value="LysR_substrate"/>
    <property type="match status" value="1"/>
</dbReference>
<dbReference type="InterPro" id="IPR036388">
    <property type="entry name" value="WH-like_DNA-bd_sf"/>
</dbReference>
<evidence type="ECO:0000256" key="3">
    <source>
        <dbReference type="ARBA" id="ARBA00023125"/>
    </source>
</evidence>
<reference evidence="6" key="1">
    <citation type="journal article" date="2012" name="J. Microbiol. Biotechnol.">
        <title>Ramlibacter ginsenosidimutans sp. nov., with ginsenoside-converting activity.</title>
        <authorList>
            <person name="Wang L."/>
            <person name="An D.S."/>
            <person name="Kim S.G."/>
            <person name="Jin F.X."/>
            <person name="Kim S.C."/>
            <person name="Lee S.T."/>
            <person name="Im W.T."/>
        </authorList>
    </citation>
    <scope>NUCLEOTIDE SEQUENCE</scope>
    <source>
        <strain evidence="6">KACC 17527</strain>
    </source>
</reference>
<gene>
    <name evidence="6" type="ORF">JJB11_01530</name>
</gene>
<protein>
    <submittedName>
        <fullName evidence="6">LysR family transcriptional regulator</fullName>
    </submittedName>
</protein>
<feature type="domain" description="HTH lysR-type" evidence="5">
    <location>
        <begin position="1"/>
        <end position="60"/>
    </location>
</feature>
<dbReference type="InterPro" id="IPR005119">
    <property type="entry name" value="LysR_subst-bd"/>
</dbReference>
<dbReference type="AlphaFoldDB" id="A0A934WKV6"/>
<dbReference type="Gene3D" id="1.10.10.10">
    <property type="entry name" value="Winged helix-like DNA-binding domain superfamily/Winged helix DNA-binding domain"/>
    <property type="match status" value="1"/>
</dbReference>
<dbReference type="PROSITE" id="PS50931">
    <property type="entry name" value="HTH_LYSR"/>
    <property type="match status" value="1"/>
</dbReference>
<name>A0A934WKV6_9BURK</name>
<evidence type="ECO:0000259" key="5">
    <source>
        <dbReference type="PROSITE" id="PS50931"/>
    </source>
</evidence>
<dbReference type="CDD" id="cd05466">
    <property type="entry name" value="PBP2_LTTR_substrate"/>
    <property type="match status" value="1"/>
</dbReference>
<comment type="similarity">
    <text evidence="1">Belongs to the LysR transcriptional regulatory family.</text>
</comment>
<evidence type="ECO:0000313" key="6">
    <source>
        <dbReference type="EMBL" id="MBK6004758.1"/>
    </source>
</evidence>
<dbReference type="InterPro" id="IPR036390">
    <property type="entry name" value="WH_DNA-bd_sf"/>
</dbReference>
<dbReference type="Gene3D" id="3.40.190.290">
    <property type="match status" value="1"/>
</dbReference>
<dbReference type="RefSeq" id="WP_201166987.1">
    <property type="nucleotide sequence ID" value="NZ_JBHUDQ010000001.1"/>
</dbReference>
<organism evidence="6 7">
    <name type="scientific">Ramlibacter ginsenosidimutans</name>
    <dbReference type="NCBI Taxonomy" id="502333"/>
    <lineage>
        <taxon>Bacteria</taxon>
        <taxon>Pseudomonadati</taxon>
        <taxon>Pseudomonadota</taxon>
        <taxon>Betaproteobacteria</taxon>
        <taxon>Burkholderiales</taxon>
        <taxon>Comamonadaceae</taxon>
        <taxon>Ramlibacter</taxon>
    </lineage>
</organism>